<organism evidence="2 3">
    <name type="scientific">Actinocrinis puniceicyclus</name>
    <dbReference type="NCBI Taxonomy" id="977794"/>
    <lineage>
        <taxon>Bacteria</taxon>
        <taxon>Bacillati</taxon>
        <taxon>Actinomycetota</taxon>
        <taxon>Actinomycetes</taxon>
        <taxon>Catenulisporales</taxon>
        <taxon>Actinospicaceae</taxon>
        <taxon>Actinocrinis</taxon>
    </lineage>
</organism>
<dbReference type="InterPro" id="IPR025668">
    <property type="entry name" value="Tnp_DDE_dom"/>
</dbReference>
<evidence type="ECO:0000313" key="3">
    <source>
        <dbReference type="Proteomes" id="UP000677913"/>
    </source>
</evidence>
<evidence type="ECO:0000259" key="1">
    <source>
        <dbReference type="Pfam" id="PF13701"/>
    </source>
</evidence>
<feature type="domain" description="Transposase DDE" evidence="1">
    <location>
        <begin position="1"/>
        <end position="295"/>
    </location>
</feature>
<dbReference type="Pfam" id="PF13701">
    <property type="entry name" value="DDE_Tnp_1_4"/>
    <property type="match status" value="1"/>
</dbReference>
<feature type="non-terminal residue" evidence="2">
    <location>
        <position position="1"/>
    </location>
</feature>
<dbReference type="AlphaFoldDB" id="A0A8J7WWD7"/>
<gene>
    <name evidence="2" type="ORF">KGA66_29205</name>
</gene>
<comment type="caution">
    <text evidence="2">The sequence shown here is derived from an EMBL/GenBank/DDBJ whole genome shotgun (WGS) entry which is preliminary data.</text>
</comment>
<reference evidence="2" key="1">
    <citation type="submission" date="2021-04" db="EMBL/GenBank/DDBJ databases">
        <title>Genome based classification of Actinospica acidithermotolerans sp. nov., an actinobacterium isolated from an Indonesian hot spring.</title>
        <authorList>
            <person name="Kusuma A.B."/>
            <person name="Putra K.E."/>
            <person name="Nafisah S."/>
            <person name="Loh J."/>
            <person name="Nouioui I."/>
            <person name="Goodfellow M."/>
        </authorList>
    </citation>
    <scope>NUCLEOTIDE SEQUENCE</scope>
    <source>
        <strain evidence="2">DSM 45618</strain>
    </source>
</reference>
<protein>
    <submittedName>
        <fullName evidence="2">Transposase</fullName>
    </submittedName>
</protein>
<name>A0A8J7WWD7_9ACTN</name>
<dbReference type="RefSeq" id="WP_211472856.1">
    <property type="nucleotide sequence ID" value="NZ_JAGSXH010000345.1"/>
</dbReference>
<proteinExistence type="predicted"/>
<sequence>PLAGWCANTQECLAMLLRPGSAGSNTVADHLQVLAACIAQIPSAYRAKILIRVDGAGASHALLERIEALNTTRRTVRYTVGWKITEADEAAIAALPEGAWEHAVDQDGAVQETCHVAELTGLNTRVGGWPAGIRLIARRARPSKRHLSKLTELERRTGWRYQITATNITRMRAVAGSQHPQFLDVLHRAHAVVEDRVRTEKAMGLRNLPSKAWSVNLGWVLAANLAADLDAWTRLLGLHDDEQLVRAEPATLRYRLWHIPARLTTHARRRWLHIPADWPWREAFLACWQRLTSLPAPG</sequence>
<keyword evidence="3" id="KW-1185">Reference proteome</keyword>
<dbReference type="Proteomes" id="UP000677913">
    <property type="component" value="Unassembled WGS sequence"/>
</dbReference>
<dbReference type="EMBL" id="JAGSXH010000345">
    <property type="protein sequence ID" value="MBS2967142.1"/>
    <property type="molecule type" value="Genomic_DNA"/>
</dbReference>
<accession>A0A8J7WWD7</accession>
<evidence type="ECO:0000313" key="2">
    <source>
        <dbReference type="EMBL" id="MBS2967142.1"/>
    </source>
</evidence>